<feature type="domain" description="Peptidase S8/S53" evidence="4">
    <location>
        <begin position="273"/>
        <end position="419"/>
    </location>
</feature>
<dbReference type="GO" id="GO:0004252">
    <property type="term" value="F:serine-type endopeptidase activity"/>
    <property type="evidence" value="ECO:0007669"/>
    <property type="project" value="InterPro"/>
</dbReference>
<dbReference type="PROSITE" id="PS00138">
    <property type="entry name" value="SUBTILASE_SER"/>
    <property type="match status" value="1"/>
</dbReference>
<dbReference type="InterPro" id="IPR036852">
    <property type="entry name" value="Peptidase_S8/S53_dom_sf"/>
</dbReference>
<dbReference type="InterPro" id="IPR000209">
    <property type="entry name" value="Peptidase_S8/S53_dom"/>
</dbReference>
<dbReference type="STRING" id="42094.JM47_02960"/>
<keyword evidence="3" id="KW-0720">Serine protease</keyword>
<gene>
    <name evidence="5" type="ORF">JM47_02960</name>
</gene>
<reference evidence="5 6" key="1">
    <citation type="journal article" date="2015" name="Genome Announc.">
        <title>Genome Sequence of Ureaplasma diversum Strain ATCC 49782.</title>
        <authorList>
            <person name="Marques L.M."/>
            <person name="Guimaraes A.M."/>
            <person name="Martins H.B."/>
            <person name="Rezende I.S."/>
            <person name="Barbosa M.S."/>
            <person name="Campos G.B."/>
            <person name="do Nascimento N.C."/>
            <person name="Dos Santos A.P."/>
            <person name="Amorim A.T."/>
            <person name="Santos V.M."/>
            <person name="Messick J.B."/>
            <person name="Timenetsky J."/>
        </authorList>
    </citation>
    <scope>NUCLEOTIDE SEQUENCE [LARGE SCALE GENOMIC DNA]</scope>
    <source>
        <strain evidence="5 6">ATCC 49782</strain>
    </source>
</reference>
<dbReference type="EMBL" id="CP009770">
    <property type="protein sequence ID" value="AJQ45505.1"/>
    <property type="molecule type" value="Genomic_DNA"/>
</dbReference>
<dbReference type="SUPFAM" id="SSF52743">
    <property type="entry name" value="Subtilisin-like"/>
    <property type="match status" value="1"/>
</dbReference>
<sequence>MNKRLIIKRAILIGIIPIVASVPFLGIAANNLQYTSNFELGFEILIKDNINKKTLMSKLEQHLYKSYLRNQYDYKFFEFDKKITILANQDKYDYFKWPLKQFFDENKKDIDGILIDRYLLEENWYKRPIIFKQNIDSEKRIQEELLWYGAIVNNFEQASTLEETELNYNNFKYVGLDKGTRYFHFKNTFRQLGDVIVGVSEIDKFNSNNFGRLEWNNDLNLLDLEDDKIDKKYNKYHPNQVSEIIAGSKGINQTVKLKLLRHSIKLDDENLQKLKTYVINNSYGFTKESIKDHPYLRKYNEYSRAIDEAIVKNPELIYIFSAGNSFNKEPAVKELVGRKLSLNSIVVGALSKYEYNNRPAPAKAGYSQIGNNINYLSVTTPGRFDFIKPTKENFEDQGTSFSAPVVTAIASMLLQTNKEQFDEGHNSIIFKSALITGSWSPGSINWLPYPVSLDPNYSYTNQLGFGIPNYYLVKEALRNLIYIKGEDPLLSVDTNQSYNENGKIVKIVNKKFKKGSRVRVGLSWLYEKANDPFNSYLINHFNGLNANQHDLSKTNSDAKNNSKPINEPNWTGHIPIGDGSGCIDLWKQYYNKNHDKKSSLDIIAQLNQCKVHRYDEELDLKKKLGDLDTYEREGIMNNKIFWIRDRISFGLYVYNSKNELIKEIDTKGDFNVRLVEFLADGEEYRIEVVRQDNLFKAADAALTFAEEISDEDQY</sequence>
<evidence type="ECO:0000256" key="3">
    <source>
        <dbReference type="ARBA" id="ARBA00022825"/>
    </source>
</evidence>
<dbReference type="HOGENOM" id="CLU_386817_0_0_14"/>
<dbReference type="Proteomes" id="UP000032261">
    <property type="component" value="Chromosome"/>
</dbReference>
<dbReference type="PATRIC" id="fig|42094.4.peg.590"/>
<dbReference type="AlphaFoldDB" id="A0A0C5S275"/>
<keyword evidence="1" id="KW-0645">Protease</keyword>
<evidence type="ECO:0000259" key="4">
    <source>
        <dbReference type="Pfam" id="PF00082"/>
    </source>
</evidence>
<proteinExistence type="predicted"/>
<dbReference type="RefSeq" id="WP_208894911.1">
    <property type="nucleotide sequence ID" value="NZ_CP009770.1"/>
</dbReference>
<evidence type="ECO:0000313" key="5">
    <source>
        <dbReference type="EMBL" id="AJQ45505.1"/>
    </source>
</evidence>
<evidence type="ECO:0000313" key="6">
    <source>
        <dbReference type="Proteomes" id="UP000032261"/>
    </source>
</evidence>
<name>A0A0C5S275_9BACT</name>
<accession>A0A0C5S275</accession>
<dbReference type="KEGG" id="ude:JM47_02960"/>
<organism evidence="5 6">
    <name type="scientific">Ureaplasma diversum</name>
    <dbReference type="NCBI Taxonomy" id="42094"/>
    <lineage>
        <taxon>Bacteria</taxon>
        <taxon>Bacillati</taxon>
        <taxon>Mycoplasmatota</taxon>
        <taxon>Mycoplasmoidales</taxon>
        <taxon>Mycoplasmoidaceae</taxon>
        <taxon>Ureaplasma</taxon>
    </lineage>
</organism>
<evidence type="ECO:0000256" key="2">
    <source>
        <dbReference type="ARBA" id="ARBA00022801"/>
    </source>
</evidence>
<keyword evidence="2" id="KW-0378">Hydrolase</keyword>
<dbReference type="GO" id="GO:0006508">
    <property type="term" value="P:proteolysis"/>
    <property type="evidence" value="ECO:0007669"/>
    <property type="project" value="UniProtKB-KW"/>
</dbReference>
<dbReference type="InterPro" id="IPR023828">
    <property type="entry name" value="Peptidase_S8_Ser-AS"/>
</dbReference>
<dbReference type="Gene3D" id="3.40.50.200">
    <property type="entry name" value="Peptidase S8/S53 domain"/>
    <property type="match status" value="1"/>
</dbReference>
<evidence type="ECO:0000256" key="1">
    <source>
        <dbReference type="ARBA" id="ARBA00022670"/>
    </source>
</evidence>
<dbReference type="Pfam" id="PF00082">
    <property type="entry name" value="Peptidase_S8"/>
    <property type="match status" value="1"/>
</dbReference>
<protein>
    <recommendedName>
        <fullName evidence="4">Peptidase S8/S53 domain-containing protein</fullName>
    </recommendedName>
</protein>